<dbReference type="PIRSF" id="PIRSF016433">
    <property type="entry name" value="Viral_DNA_prim"/>
    <property type="match status" value="1"/>
</dbReference>
<dbReference type="GeneID" id="13842617"/>
<dbReference type="RefSeq" id="YP_006908576.1">
    <property type="nucleotide sequence ID" value="NC_018875.1"/>
</dbReference>
<dbReference type="OrthoDB" id="18354at10239"/>
<dbReference type="EMBL" id="JN408834">
    <property type="protein sequence ID" value="AER41494.1"/>
    <property type="molecule type" value="Genomic_DNA"/>
</dbReference>
<reference evidence="1 2" key="1">
    <citation type="journal article" date="2012" name="BMC Genomics">
        <title>Genome of Epinotia aporema granulovirus (EpapGV), a polyorganotropic fast killing betabaculovirus with a novel thymidylate kinase gene.</title>
        <authorList>
            <person name="Ferrelli M.L."/>
            <person name="Salvador R."/>
            <person name="Biedma M.E."/>
            <person name="Berretta M.F."/>
            <person name="Haase S."/>
            <person name="Sciocco-Cap A."/>
            <person name="Ghiringhelli P.D."/>
            <person name="Romanowski V."/>
        </authorList>
    </citation>
    <scope>NUCLEOTIDE SEQUENCE [LARGE SCALE GENOMIC DNA]</scope>
</reference>
<dbReference type="GO" id="GO:0003899">
    <property type="term" value="F:DNA-directed RNA polymerase activity"/>
    <property type="evidence" value="ECO:0007669"/>
    <property type="project" value="InterPro"/>
</dbReference>
<dbReference type="InterPro" id="IPR002755">
    <property type="entry name" value="DNA_primase_S"/>
</dbReference>
<name>K4ER63_9BBAC</name>
<sequence>MVYSREQVVKIWNSVAFRDDRYWAFMLKNGRWHHSDSEHSSKKTFGTLDEFYSHINNIGAQDVHVKSVIDGGREWVIDVDHHDTDPDKIALKNMIAHATFGAFFKDNCDRIMFSGNRGLHVWLNRTEFDYTAAKETRTYYYDCILQKPNSINRNCVAKNSLHDCFLNVFDNQWIQRNIAKLYPNIKLDNNNQLLQEFFPSVDKQVFVTTKQIRAPYSYHSKSKKFNCDHEFCA</sequence>
<dbReference type="Proteomes" id="UP000201571">
    <property type="component" value="Segment"/>
</dbReference>
<organism evidence="1 2">
    <name type="scientific">Epinotia aporema granulovirus</name>
    <dbReference type="NCBI Taxonomy" id="166056"/>
    <lineage>
        <taxon>Viruses</taxon>
        <taxon>Viruses incertae sedis</taxon>
        <taxon>Naldaviricetes</taxon>
        <taxon>Lefavirales</taxon>
        <taxon>Baculoviridae</taxon>
        <taxon>Betabaculovirus</taxon>
        <taxon>Betabaculovirus epaporemae</taxon>
    </lineage>
</organism>
<keyword evidence="2" id="KW-1185">Reference proteome</keyword>
<accession>K4ER63</accession>
<dbReference type="InterPro" id="IPR016658">
    <property type="entry name" value="DNA_primase_LEF1"/>
</dbReference>
<dbReference type="Pfam" id="PF01896">
    <property type="entry name" value="DNA_primase_S"/>
    <property type="match status" value="1"/>
</dbReference>
<dbReference type="Gene3D" id="3.90.920.10">
    <property type="entry name" value="DNA primase, PRIM domain"/>
    <property type="match status" value="1"/>
</dbReference>
<proteinExistence type="predicted"/>
<dbReference type="KEGG" id="vg:13842617"/>
<dbReference type="GO" id="GO:0006269">
    <property type="term" value="P:DNA replication, synthesis of primer"/>
    <property type="evidence" value="ECO:0007669"/>
    <property type="project" value="InterPro"/>
</dbReference>
<evidence type="ECO:0000313" key="2">
    <source>
        <dbReference type="Proteomes" id="UP000201571"/>
    </source>
</evidence>
<evidence type="ECO:0000313" key="1">
    <source>
        <dbReference type="EMBL" id="AER41494.1"/>
    </source>
</evidence>
<dbReference type="SUPFAM" id="SSF56747">
    <property type="entry name" value="Prim-pol domain"/>
    <property type="match status" value="1"/>
</dbReference>
<gene>
    <name evidence="1" type="primary">lef-1</name>
</gene>
<protein>
    <submittedName>
        <fullName evidence="1">Late expression factor 1</fullName>
    </submittedName>
</protein>